<evidence type="ECO:0000256" key="5">
    <source>
        <dbReference type="ARBA" id="ARBA00022598"/>
    </source>
</evidence>
<evidence type="ECO:0000256" key="6">
    <source>
        <dbReference type="ARBA" id="ARBA00022741"/>
    </source>
</evidence>
<dbReference type="InterPro" id="IPR000120">
    <property type="entry name" value="Amidase"/>
</dbReference>
<dbReference type="GO" id="GO:0030956">
    <property type="term" value="C:glutamyl-tRNA(Gln) amidotransferase complex"/>
    <property type="evidence" value="ECO:0007669"/>
    <property type="project" value="InterPro"/>
</dbReference>
<evidence type="ECO:0000256" key="3">
    <source>
        <dbReference type="ARBA" id="ARBA00012739"/>
    </source>
</evidence>
<dbReference type="PROSITE" id="PS00571">
    <property type="entry name" value="AMIDASES"/>
    <property type="match status" value="1"/>
</dbReference>
<evidence type="ECO:0000313" key="11">
    <source>
        <dbReference type="EMBL" id="TNO42340.1"/>
    </source>
</evidence>
<dbReference type="InterPro" id="IPR023631">
    <property type="entry name" value="Amidase_dom"/>
</dbReference>
<dbReference type="HAMAP" id="MF_00120">
    <property type="entry name" value="GatA"/>
    <property type="match status" value="1"/>
</dbReference>
<evidence type="ECO:0000256" key="10">
    <source>
        <dbReference type="HAMAP-Rule" id="MF_00120"/>
    </source>
</evidence>
<feature type="active site" description="Charge relay system" evidence="10">
    <location>
        <position position="56"/>
    </location>
</feature>
<reference evidence="11 12" key="1">
    <citation type="submission" date="2019-06" db="EMBL/GenBank/DDBJ databases">
        <title>Epidemiology of MDR Campylobacter spp.</title>
        <authorList>
            <person name="Addetia A."/>
            <person name="Greninger A."/>
            <person name="Fang F."/>
        </authorList>
    </citation>
    <scope>NUCLEOTIDE SEQUENCE [LARGE SCALE GENOMIC DNA]</scope>
    <source>
        <strain evidence="11 12">HMC314</strain>
    </source>
</reference>
<protein>
    <recommendedName>
        <fullName evidence="4 10">Glutamyl-tRNA(Gln) amidotransferase subunit A</fullName>
        <shortName evidence="10">Glu-ADT subunit A</shortName>
        <ecNumber evidence="3 10">6.3.5.7</ecNumber>
    </recommendedName>
</protein>
<dbReference type="PANTHER" id="PTHR11895:SF151">
    <property type="entry name" value="GLUTAMYL-TRNA(GLN) AMIDOTRANSFERASE SUBUNIT A"/>
    <property type="match status" value="1"/>
</dbReference>
<evidence type="ECO:0000256" key="2">
    <source>
        <dbReference type="ARBA" id="ARBA00011123"/>
    </source>
</evidence>
<feature type="active site" description="Charge relay system" evidence="10">
    <location>
        <position position="131"/>
    </location>
</feature>
<comment type="function">
    <text evidence="10">Allows the formation of correctly charged Gln-tRNA(Gln) through the transamidation of misacylated Glu-tRNA(Gln) in organisms which lack glutaminyl-tRNA synthetase. The reaction takes place in the presence of glutamine and ATP through an activated gamma-phospho-Glu-tRNA(Gln).</text>
</comment>
<accession>A0A5C4YFF0</accession>
<dbReference type="PANTHER" id="PTHR11895">
    <property type="entry name" value="TRANSAMIDASE"/>
    <property type="match status" value="1"/>
</dbReference>
<evidence type="ECO:0000256" key="7">
    <source>
        <dbReference type="ARBA" id="ARBA00022840"/>
    </source>
</evidence>
<dbReference type="GO" id="GO:0050567">
    <property type="term" value="F:glutaminyl-tRNA synthase (glutamine-hydrolyzing) activity"/>
    <property type="evidence" value="ECO:0007669"/>
    <property type="project" value="UniProtKB-UniRule"/>
</dbReference>
<dbReference type="RefSeq" id="WP_251831184.1">
    <property type="nucleotide sequence ID" value="NZ_VEVS01000005.1"/>
</dbReference>
<dbReference type="GO" id="GO:0005524">
    <property type="term" value="F:ATP binding"/>
    <property type="evidence" value="ECO:0007669"/>
    <property type="project" value="UniProtKB-KW"/>
</dbReference>
<evidence type="ECO:0000256" key="1">
    <source>
        <dbReference type="ARBA" id="ARBA00008069"/>
    </source>
</evidence>
<dbReference type="InterPro" id="IPR020556">
    <property type="entry name" value="Amidase_CS"/>
</dbReference>
<name>A0A5C4YFF0_CAMJU</name>
<sequence length="457" mass="49782">MITLKEALKYSKEELENLKKELNEKAKKEKKLGAYIEQFLDKDLSVSGEGVPVAIKDNISVKGWELTSASKILQGYIAPYDASAIVNLKANGFAPFGRCNMDEFAMGSSTASSCYGKTLNPLNFERVPGGSSGGSAAAVAGGLALASLGSDTGGSVRQPAAFCGCVGFKPSYGRVSRYGLASYSSSLDQIGVLTQNVEDAAILYDAIAGYDKMDSTSANIEFIKTAPNLNANKKLKIAVIENYVNDADTEVKNALLKTIDMLKANGHEIVYKNLLDSKFDIAAYYIIATAEASANLSRYDGVRYGKRSENIQNLKEMYVNTRSEGFGEEVKRRILLGTFVLSSGYYDAYYIKAQKARAFIKAKYEEILQDCDLIFMPVTPTTAFKFDTQKSPMQTYLEDVYTISVNLAGLGGISVPVAKDKEGLNISAQLICKAYDEQTLLDGALSLEQMIKIKDER</sequence>
<dbReference type="EC" id="6.3.5.7" evidence="3 10"/>
<comment type="caution">
    <text evidence="11">The sequence shown here is derived from an EMBL/GenBank/DDBJ whole genome shotgun (WGS) entry which is preliminary data.</text>
</comment>
<evidence type="ECO:0000313" key="12">
    <source>
        <dbReference type="Proteomes" id="UP000312397"/>
    </source>
</evidence>
<dbReference type="Pfam" id="PF01425">
    <property type="entry name" value="Amidase"/>
    <property type="match status" value="1"/>
</dbReference>
<dbReference type="InterPro" id="IPR036928">
    <property type="entry name" value="AS_sf"/>
</dbReference>
<keyword evidence="11" id="KW-0808">Transferase</keyword>
<keyword evidence="8 10" id="KW-0648">Protein biosynthesis</keyword>
<keyword evidence="7 10" id="KW-0067">ATP-binding</keyword>
<evidence type="ECO:0000256" key="8">
    <source>
        <dbReference type="ARBA" id="ARBA00022917"/>
    </source>
</evidence>
<keyword evidence="6 10" id="KW-0547">Nucleotide-binding</keyword>
<evidence type="ECO:0000256" key="4">
    <source>
        <dbReference type="ARBA" id="ARBA00014428"/>
    </source>
</evidence>
<dbReference type="AlphaFoldDB" id="A0A5C4YFF0"/>
<feature type="active site" description="Acyl-ester intermediate" evidence="10">
    <location>
        <position position="155"/>
    </location>
</feature>
<evidence type="ECO:0000256" key="9">
    <source>
        <dbReference type="ARBA" id="ARBA00047407"/>
    </source>
</evidence>
<keyword evidence="5 10" id="KW-0436">Ligase</keyword>
<dbReference type="EMBL" id="VEVS01000005">
    <property type="protein sequence ID" value="TNO42340.1"/>
    <property type="molecule type" value="Genomic_DNA"/>
</dbReference>
<dbReference type="NCBIfam" id="TIGR00132">
    <property type="entry name" value="gatA"/>
    <property type="match status" value="1"/>
</dbReference>
<dbReference type="Proteomes" id="UP000312397">
    <property type="component" value="Unassembled WGS sequence"/>
</dbReference>
<comment type="similarity">
    <text evidence="1 10">Belongs to the amidase family. GatA subfamily.</text>
</comment>
<gene>
    <name evidence="10 11" type="primary">gatA</name>
    <name evidence="11" type="ORF">FH034_02915</name>
</gene>
<organism evidence="11 12">
    <name type="scientific">Campylobacter jejuni</name>
    <dbReference type="NCBI Taxonomy" id="197"/>
    <lineage>
        <taxon>Bacteria</taxon>
        <taxon>Pseudomonadati</taxon>
        <taxon>Campylobacterota</taxon>
        <taxon>Epsilonproteobacteria</taxon>
        <taxon>Campylobacterales</taxon>
        <taxon>Campylobacteraceae</taxon>
        <taxon>Campylobacter</taxon>
    </lineage>
</organism>
<dbReference type="GO" id="GO:0006412">
    <property type="term" value="P:translation"/>
    <property type="evidence" value="ECO:0007669"/>
    <property type="project" value="UniProtKB-UniRule"/>
</dbReference>
<proteinExistence type="inferred from homology"/>
<comment type="catalytic activity">
    <reaction evidence="9 10">
        <text>L-glutamyl-tRNA(Gln) + L-glutamine + ATP + H2O = L-glutaminyl-tRNA(Gln) + L-glutamate + ADP + phosphate + H(+)</text>
        <dbReference type="Rhea" id="RHEA:17521"/>
        <dbReference type="Rhea" id="RHEA-COMP:9681"/>
        <dbReference type="Rhea" id="RHEA-COMP:9684"/>
        <dbReference type="ChEBI" id="CHEBI:15377"/>
        <dbReference type="ChEBI" id="CHEBI:15378"/>
        <dbReference type="ChEBI" id="CHEBI:29985"/>
        <dbReference type="ChEBI" id="CHEBI:30616"/>
        <dbReference type="ChEBI" id="CHEBI:43474"/>
        <dbReference type="ChEBI" id="CHEBI:58359"/>
        <dbReference type="ChEBI" id="CHEBI:78520"/>
        <dbReference type="ChEBI" id="CHEBI:78521"/>
        <dbReference type="ChEBI" id="CHEBI:456216"/>
        <dbReference type="EC" id="6.3.5.7"/>
    </reaction>
</comment>
<dbReference type="SUPFAM" id="SSF75304">
    <property type="entry name" value="Amidase signature (AS) enzymes"/>
    <property type="match status" value="1"/>
</dbReference>
<dbReference type="GO" id="GO:0016740">
    <property type="term" value="F:transferase activity"/>
    <property type="evidence" value="ECO:0007669"/>
    <property type="project" value="UniProtKB-KW"/>
</dbReference>
<comment type="subunit">
    <text evidence="2 10">Heterotrimer of A, B and C subunits.</text>
</comment>
<dbReference type="Gene3D" id="3.90.1300.10">
    <property type="entry name" value="Amidase signature (AS) domain"/>
    <property type="match status" value="1"/>
</dbReference>
<dbReference type="InterPro" id="IPR004412">
    <property type="entry name" value="GatA"/>
</dbReference>